<sequence>MSQDGMNLGPSAWSEDMSRQLAYVLASMTQRLDESANSSSFHPTPQPSLRKWLSHYLNDRSLPSPPAAFDLPEPPAPNSPFRDRLIESWDLYYPWLRIWQQKVRDAAADAHGRGLLGNETELMHRLKRRHPPLSDISKCTTTYRTGFGAERFTFTGIGSNPAEHAGNEDAMDREVVVDDSSSTLSDTTSDPNLGSKDVIDLRDSDSPESSHVNPRMFGAIRAVDYMAQYGEVGAQVYHWFNTALGRVSRPEPSELQVPSDEDERQLLSHAEIADVEFDTTTACTYPITLSEAIHRRFWVCRTRVGVFCLPCPCPEIVSPNPPGSKSGATHDLVPRNFYFDPLVGDQGLRHFKTKHSFHGKTTPGLLATRGRKVQASHSEVPSIAAHNFAISLWHSELDSQWDMITYLVPTNEEIQRRSTIGSLVSKSGKETSLTIKNSFRFRIKDGGDDTYVVLCCGPFREKPWMPDE</sequence>
<keyword evidence="3" id="KW-1185">Reference proteome</keyword>
<feature type="compositionally biased region" description="Basic and acidic residues" evidence="1">
    <location>
        <begin position="165"/>
        <end position="176"/>
    </location>
</feature>
<dbReference type="GeneID" id="92039268"/>
<name>A0ABR1X7U6_9PEZI</name>
<dbReference type="EMBL" id="JAQQWN010000003">
    <property type="protein sequence ID" value="KAK8091532.1"/>
    <property type="molecule type" value="Genomic_DNA"/>
</dbReference>
<protein>
    <submittedName>
        <fullName evidence="2">Uncharacterized protein</fullName>
    </submittedName>
</protein>
<organism evidence="2 3">
    <name type="scientific">Apiospora hydei</name>
    <dbReference type="NCBI Taxonomy" id="1337664"/>
    <lineage>
        <taxon>Eukaryota</taxon>
        <taxon>Fungi</taxon>
        <taxon>Dikarya</taxon>
        <taxon>Ascomycota</taxon>
        <taxon>Pezizomycotina</taxon>
        <taxon>Sordariomycetes</taxon>
        <taxon>Xylariomycetidae</taxon>
        <taxon>Amphisphaeriales</taxon>
        <taxon>Apiosporaceae</taxon>
        <taxon>Apiospora</taxon>
    </lineage>
</organism>
<feature type="region of interest" description="Disordered" evidence="1">
    <location>
        <begin position="159"/>
        <end position="212"/>
    </location>
</feature>
<feature type="compositionally biased region" description="Low complexity" evidence="1">
    <location>
        <begin position="178"/>
        <end position="190"/>
    </location>
</feature>
<accession>A0ABR1X7U6</accession>
<reference evidence="2 3" key="1">
    <citation type="submission" date="2023-01" db="EMBL/GenBank/DDBJ databases">
        <title>Analysis of 21 Apiospora genomes using comparative genomics revels a genus with tremendous synthesis potential of carbohydrate active enzymes and secondary metabolites.</title>
        <authorList>
            <person name="Sorensen T."/>
        </authorList>
    </citation>
    <scope>NUCLEOTIDE SEQUENCE [LARGE SCALE GENOMIC DNA]</scope>
    <source>
        <strain evidence="2 3">CBS 114990</strain>
    </source>
</reference>
<evidence type="ECO:0000313" key="2">
    <source>
        <dbReference type="EMBL" id="KAK8091532.1"/>
    </source>
</evidence>
<dbReference type="RefSeq" id="XP_066673504.1">
    <property type="nucleotide sequence ID" value="XM_066806208.1"/>
</dbReference>
<gene>
    <name evidence="2" type="ORF">PG997_001893</name>
</gene>
<proteinExistence type="predicted"/>
<evidence type="ECO:0000256" key="1">
    <source>
        <dbReference type="SAM" id="MobiDB-lite"/>
    </source>
</evidence>
<comment type="caution">
    <text evidence="2">The sequence shown here is derived from an EMBL/GenBank/DDBJ whole genome shotgun (WGS) entry which is preliminary data.</text>
</comment>
<dbReference type="Proteomes" id="UP001433268">
    <property type="component" value="Unassembled WGS sequence"/>
</dbReference>
<evidence type="ECO:0000313" key="3">
    <source>
        <dbReference type="Proteomes" id="UP001433268"/>
    </source>
</evidence>